<proteinExistence type="predicted"/>
<dbReference type="PANTHER" id="PTHR33375">
    <property type="entry name" value="CHROMOSOME-PARTITIONING PROTEIN PARB-RELATED"/>
    <property type="match status" value="1"/>
</dbReference>
<evidence type="ECO:0000259" key="1">
    <source>
        <dbReference type="SMART" id="SM00470"/>
    </source>
</evidence>
<dbReference type="Proteomes" id="UP001597283">
    <property type="component" value="Unassembled WGS sequence"/>
</dbReference>
<dbReference type="SUPFAM" id="SSF110849">
    <property type="entry name" value="ParB/Sulfiredoxin"/>
    <property type="match status" value="1"/>
</dbReference>
<accession>A0ABW4NHD1</accession>
<dbReference type="InterPro" id="IPR050336">
    <property type="entry name" value="Chromosome_partition/occlusion"/>
</dbReference>
<dbReference type="SMART" id="SM00470">
    <property type="entry name" value="ParB"/>
    <property type="match status" value="1"/>
</dbReference>
<comment type="caution">
    <text evidence="2">The sequence shown here is derived from an EMBL/GenBank/DDBJ whole genome shotgun (WGS) entry which is preliminary data.</text>
</comment>
<gene>
    <name evidence="2" type="ORF">ACFSC3_18465</name>
</gene>
<sequence length="314" mass="34370">MSLALTWLPHDDLDQGWVTTSQEDRPMTDQLPLVTTAPRSTTRVVLVDPAALRISPLNPRVDTPHAPDAIERLADELKAVGQINDAHGETAADGIVEILAGSRRCAACLAAGLQLRVRLHPDLPRDEAIGIAYRDDREALRPSFWDLAGGWETLLGRRIVTSDSALARLVGVDKSTMSRGLSFRKAPESILAAFADRREISLSQWTDLAPLIENDDTREALLTRAALIAGKGYAAPRVAAELKAAAAGKVAIPAIEVRNRHDRVIATIQPGHRGDLTVKFKPMAEAHPSYRLEYARLVHEKLVEVIKTFFDKDA</sequence>
<dbReference type="PANTHER" id="PTHR33375:SF1">
    <property type="entry name" value="CHROMOSOME-PARTITIONING PROTEIN PARB-RELATED"/>
    <property type="match status" value="1"/>
</dbReference>
<protein>
    <submittedName>
        <fullName evidence="2">ParB/RepB/Spo0J family partition protein</fullName>
    </submittedName>
</protein>
<evidence type="ECO:0000313" key="3">
    <source>
        <dbReference type="Proteomes" id="UP001597283"/>
    </source>
</evidence>
<evidence type="ECO:0000313" key="2">
    <source>
        <dbReference type="EMBL" id="MFD1789541.1"/>
    </source>
</evidence>
<dbReference type="SUPFAM" id="SSF109709">
    <property type="entry name" value="KorB DNA-binding domain-like"/>
    <property type="match status" value="1"/>
</dbReference>
<feature type="domain" description="ParB-like N-terminal" evidence="1">
    <location>
        <begin position="45"/>
        <end position="137"/>
    </location>
</feature>
<organism evidence="2 3">
    <name type="scientific">Sphingomonas floccifaciens</name>
    <dbReference type="NCBI Taxonomy" id="1844115"/>
    <lineage>
        <taxon>Bacteria</taxon>
        <taxon>Pseudomonadati</taxon>
        <taxon>Pseudomonadota</taxon>
        <taxon>Alphaproteobacteria</taxon>
        <taxon>Sphingomonadales</taxon>
        <taxon>Sphingomonadaceae</taxon>
        <taxon>Sphingomonas</taxon>
    </lineage>
</organism>
<keyword evidence="3" id="KW-1185">Reference proteome</keyword>
<dbReference type="EMBL" id="JBHUFC010000023">
    <property type="protein sequence ID" value="MFD1789541.1"/>
    <property type="molecule type" value="Genomic_DNA"/>
</dbReference>
<dbReference type="RefSeq" id="WP_066488102.1">
    <property type="nucleotide sequence ID" value="NZ_JBHUFC010000023.1"/>
</dbReference>
<reference evidence="3" key="1">
    <citation type="journal article" date="2019" name="Int. J. Syst. Evol. Microbiol.">
        <title>The Global Catalogue of Microorganisms (GCM) 10K type strain sequencing project: providing services to taxonomists for standard genome sequencing and annotation.</title>
        <authorList>
            <consortium name="The Broad Institute Genomics Platform"/>
            <consortium name="The Broad Institute Genome Sequencing Center for Infectious Disease"/>
            <person name="Wu L."/>
            <person name="Ma J."/>
        </authorList>
    </citation>
    <scope>NUCLEOTIDE SEQUENCE [LARGE SCALE GENOMIC DNA]</scope>
    <source>
        <strain evidence="3">Q85</strain>
    </source>
</reference>
<dbReference type="Gene3D" id="1.10.10.2830">
    <property type="match status" value="1"/>
</dbReference>
<dbReference type="InterPro" id="IPR036086">
    <property type="entry name" value="ParB/Sulfiredoxin_sf"/>
</dbReference>
<name>A0ABW4NHD1_9SPHN</name>
<dbReference type="InterPro" id="IPR003115">
    <property type="entry name" value="ParB_N"/>
</dbReference>